<evidence type="ECO:0000256" key="2">
    <source>
        <dbReference type="ARBA" id="ARBA00012438"/>
    </source>
</evidence>
<name>A0A327T5H6_9SPHI</name>
<evidence type="ECO:0000313" key="9">
    <source>
        <dbReference type="EMBL" id="RAJ35615.1"/>
    </source>
</evidence>
<dbReference type="GO" id="GO:0016036">
    <property type="term" value="P:cellular response to phosphate starvation"/>
    <property type="evidence" value="ECO:0007669"/>
    <property type="project" value="TreeGrafter"/>
</dbReference>
<dbReference type="GO" id="GO:0005886">
    <property type="term" value="C:plasma membrane"/>
    <property type="evidence" value="ECO:0007669"/>
    <property type="project" value="TreeGrafter"/>
</dbReference>
<dbReference type="SUPFAM" id="SSF55874">
    <property type="entry name" value="ATPase domain of HSP90 chaperone/DNA topoisomerase II/histidine kinase"/>
    <property type="match status" value="1"/>
</dbReference>
<dbReference type="PANTHER" id="PTHR45453">
    <property type="entry name" value="PHOSPHATE REGULON SENSOR PROTEIN PHOR"/>
    <property type="match status" value="1"/>
</dbReference>
<dbReference type="Pfam" id="PF02518">
    <property type="entry name" value="HATPase_c"/>
    <property type="match status" value="1"/>
</dbReference>
<dbReference type="Gene3D" id="3.30.565.10">
    <property type="entry name" value="Histidine kinase-like ATPase, C-terminal domain"/>
    <property type="match status" value="1"/>
</dbReference>
<accession>A0A327T5H6</accession>
<dbReference type="GO" id="GO:0004721">
    <property type="term" value="F:phosphoprotein phosphatase activity"/>
    <property type="evidence" value="ECO:0007669"/>
    <property type="project" value="TreeGrafter"/>
</dbReference>
<reference evidence="9 10" key="1">
    <citation type="submission" date="2018-06" db="EMBL/GenBank/DDBJ databases">
        <title>Genomic Encyclopedia of Archaeal and Bacterial Type Strains, Phase II (KMG-II): from individual species to whole genera.</title>
        <authorList>
            <person name="Goeker M."/>
        </authorList>
    </citation>
    <scope>NUCLEOTIDE SEQUENCE [LARGE SCALE GENOMIC DNA]</scope>
    <source>
        <strain evidence="9 10">DSM 14825</strain>
    </source>
</reference>
<dbReference type="Gene3D" id="1.10.287.130">
    <property type="match status" value="1"/>
</dbReference>
<evidence type="ECO:0000256" key="1">
    <source>
        <dbReference type="ARBA" id="ARBA00000085"/>
    </source>
</evidence>
<evidence type="ECO:0000313" key="10">
    <source>
        <dbReference type="Proteomes" id="UP000249754"/>
    </source>
</evidence>
<dbReference type="PRINTS" id="PR00344">
    <property type="entry name" value="BCTRLSENSOR"/>
</dbReference>
<evidence type="ECO:0000256" key="3">
    <source>
        <dbReference type="ARBA" id="ARBA00022553"/>
    </source>
</evidence>
<dbReference type="InterPro" id="IPR005467">
    <property type="entry name" value="His_kinase_dom"/>
</dbReference>
<comment type="caution">
    <text evidence="9">The sequence shown here is derived from an EMBL/GenBank/DDBJ whole genome shotgun (WGS) entry which is preliminary data.</text>
</comment>
<dbReference type="EMBL" id="QLLR01000002">
    <property type="protein sequence ID" value="RAJ35615.1"/>
    <property type="molecule type" value="Genomic_DNA"/>
</dbReference>
<keyword evidence="7" id="KW-1133">Transmembrane helix</keyword>
<dbReference type="InterPro" id="IPR003661">
    <property type="entry name" value="HisK_dim/P_dom"/>
</dbReference>
<comment type="catalytic activity">
    <reaction evidence="1">
        <text>ATP + protein L-histidine = ADP + protein N-phospho-L-histidine.</text>
        <dbReference type="EC" id="2.7.13.3"/>
    </reaction>
</comment>
<protein>
    <recommendedName>
        <fullName evidence="2">histidine kinase</fullName>
        <ecNumber evidence="2">2.7.13.3</ecNumber>
    </recommendedName>
</protein>
<dbReference type="Pfam" id="PF00512">
    <property type="entry name" value="HisKA"/>
    <property type="match status" value="1"/>
</dbReference>
<evidence type="ECO:0000256" key="5">
    <source>
        <dbReference type="ARBA" id="ARBA00022777"/>
    </source>
</evidence>
<sequence>MTNRIKYILGFMTFCILGVIVTQGVWLYKDYTYYSGQPLFSTDFDVFLPADAPSVNLNTKSIIAYSTTVDRSASQDFARTTARLPTIVAYPASIAMKVVPRYYPKNDSMRALVPAIAVTARRTTSADLGTAHKTAPAKLQRVHRTIPANLQTAHRITPDNLQTLPRATTVELQRADGNYEVTENGKAEVFQAIPYKAPLLHVLQKMKWQFGASILLILFTTSCFIYMLITIFMQRKLSVVKNDMINNMTHELKTPLSTVSVAIEAMRNYEVLEDKDKTSLYLNVSKNELDHLSRLIEMILELSVFEHHKMVLFKEPIHVNHLIEEIIAKYALVDDQATIELYADNFPEILADPVHLGNALRNLIDNAIKYSLNKPKITIRSYLTKKGWALTVSDCGIGIPEVYQKSVFDQFFRVPDKRLQRIKGFGLGLAYVKQVAEKHQGTISLYSQEGSGCVFTILIPVKPLKT</sequence>
<evidence type="ECO:0000256" key="6">
    <source>
        <dbReference type="ARBA" id="ARBA00023012"/>
    </source>
</evidence>
<dbReference type="AlphaFoldDB" id="A0A327T5H6"/>
<keyword evidence="7" id="KW-0472">Membrane</keyword>
<dbReference type="InterPro" id="IPR004358">
    <property type="entry name" value="Sig_transdc_His_kin-like_C"/>
</dbReference>
<dbReference type="CDD" id="cd00082">
    <property type="entry name" value="HisKA"/>
    <property type="match status" value="1"/>
</dbReference>
<keyword evidence="6" id="KW-0902">Two-component regulatory system</keyword>
<dbReference type="InterPro" id="IPR003594">
    <property type="entry name" value="HATPase_dom"/>
</dbReference>
<keyword evidence="5" id="KW-0418">Kinase</keyword>
<proteinExistence type="predicted"/>
<evidence type="ECO:0000259" key="8">
    <source>
        <dbReference type="PROSITE" id="PS50109"/>
    </source>
</evidence>
<dbReference type="SUPFAM" id="SSF47384">
    <property type="entry name" value="Homodimeric domain of signal transducing histidine kinase"/>
    <property type="match status" value="1"/>
</dbReference>
<evidence type="ECO:0000256" key="4">
    <source>
        <dbReference type="ARBA" id="ARBA00022679"/>
    </source>
</evidence>
<dbReference type="PROSITE" id="PS50109">
    <property type="entry name" value="HIS_KIN"/>
    <property type="match status" value="1"/>
</dbReference>
<dbReference type="PANTHER" id="PTHR45453:SF1">
    <property type="entry name" value="PHOSPHATE REGULON SENSOR PROTEIN PHOR"/>
    <property type="match status" value="1"/>
</dbReference>
<dbReference type="SMART" id="SM00387">
    <property type="entry name" value="HATPase_c"/>
    <property type="match status" value="1"/>
</dbReference>
<feature type="transmembrane region" description="Helical" evidence="7">
    <location>
        <begin position="7"/>
        <end position="28"/>
    </location>
</feature>
<gene>
    <name evidence="9" type="ORF">LY11_00861</name>
</gene>
<dbReference type="Proteomes" id="UP000249754">
    <property type="component" value="Unassembled WGS sequence"/>
</dbReference>
<dbReference type="GO" id="GO:0000155">
    <property type="term" value="F:phosphorelay sensor kinase activity"/>
    <property type="evidence" value="ECO:0007669"/>
    <property type="project" value="InterPro"/>
</dbReference>
<keyword evidence="4" id="KW-0808">Transferase</keyword>
<feature type="transmembrane region" description="Helical" evidence="7">
    <location>
        <begin position="208"/>
        <end position="232"/>
    </location>
</feature>
<dbReference type="InterPro" id="IPR050351">
    <property type="entry name" value="BphY/WalK/GraS-like"/>
</dbReference>
<dbReference type="InterPro" id="IPR036097">
    <property type="entry name" value="HisK_dim/P_sf"/>
</dbReference>
<organism evidence="9 10">
    <name type="scientific">Pedobacter cryoconitis</name>
    <dbReference type="NCBI Taxonomy" id="188932"/>
    <lineage>
        <taxon>Bacteria</taxon>
        <taxon>Pseudomonadati</taxon>
        <taxon>Bacteroidota</taxon>
        <taxon>Sphingobacteriia</taxon>
        <taxon>Sphingobacteriales</taxon>
        <taxon>Sphingobacteriaceae</taxon>
        <taxon>Pedobacter</taxon>
    </lineage>
</organism>
<dbReference type="OrthoDB" id="921707at2"/>
<dbReference type="EC" id="2.7.13.3" evidence="2"/>
<feature type="domain" description="Histidine kinase" evidence="8">
    <location>
        <begin position="247"/>
        <end position="463"/>
    </location>
</feature>
<dbReference type="InterPro" id="IPR036890">
    <property type="entry name" value="HATPase_C_sf"/>
</dbReference>
<keyword evidence="7" id="KW-0812">Transmembrane</keyword>
<dbReference type="CDD" id="cd00075">
    <property type="entry name" value="HATPase"/>
    <property type="match status" value="1"/>
</dbReference>
<dbReference type="FunFam" id="3.30.565.10:FF:000006">
    <property type="entry name" value="Sensor histidine kinase WalK"/>
    <property type="match status" value="1"/>
</dbReference>
<dbReference type="SMART" id="SM00388">
    <property type="entry name" value="HisKA"/>
    <property type="match status" value="1"/>
</dbReference>
<evidence type="ECO:0000256" key="7">
    <source>
        <dbReference type="SAM" id="Phobius"/>
    </source>
</evidence>
<keyword evidence="3" id="KW-0597">Phosphoprotein</keyword>